<name>A0A0D8BIC0_9ACTN</name>
<protein>
    <submittedName>
        <fullName evidence="2">Uncharacterized protein</fullName>
    </submittedName>
</protein>
<reference evidence="3" key="1">
    <citation type="submission" date="2015-02" db="EMBL/GenBank/DDBJ databases">
        <title>Draft Genome of Frankia sp. CpI1-S.</title>
        <authorList>
            <person name="Oshone R.T."/>
            <person name="Ngom M."/>
            <person name="Ghodhbane-Gtari F."/>
            <person name="Gtari M."/>
            <person name="Morris K."/>
            <person name="Thomas K."/>
            <person name="Sen A."/>
            <person name="Tisa L.S."/>
        </authorList>
    </citation>
    <scope>NUCLEOTIDE SEQUENCE [LARGE SCALE GENOMIC DNA]</scope>
    <source>
        <strain evidence="3">CpI1-S</strain>
    </source>
</reference>
<evidence type="ECO:0000313" key="3">
    <source>
        <dbReference type="Proteomes" id="UP000032545"/>
    </source>
</evidence>
<reference evidence="2 3" key="2">
    <citation type="journal article" date="2016" name="Genome Announc.">
        <title>Permanent Draft Genome Sequences for Two Variants of Frankia sp. Strain CpI1, the First Frankia Strain Isolated from Root Nodules of Comptonia peregrina.</title>
        <authorList>
            <person name="Oshone R."/>
            <person name="Hurst S.G.IV."/>
            <person name="Abebe-Akele F."/>
            <person name="Simpson S."/>
            <person name="Morris K."/>
            <person name="Thomas W.K."/>
            <person name="Tisa L.S."/>
        </authorList>
    </citation>
    <scope>NUCLEOTIDE SEQUENCE [LARGE SCALE GENOMIC DNA]</scope>
    <source>
        <strain evidence="3">CpI1-S</strain>
    </source>
</reference>
<feature type="transmembrane region" description="Helical" evidence="1">
    <location>
        <begin position="116"/>
        <end position="136"/>
    </location>
</feature>
<sequence>MGSPCREVCWSGGGAGAILHDVPHTLPPHAASDPEYLDVTTPATDLAPAGCVPRVARFAADRRQLDRTSVVVRRRHAIVLSVDQSNAGIFIVVVGGALLALLVLGGRAGRSIARDVWSRIGFFRWILVAIIIVVVLDLSDGLPNQ</sequence>
<feature type="transmembrane region" description="Helical" evidence="1">
    <location>
        <begin position="87"/>
        <end position="104"/>
    </location>
</feature>
<dbReference type="PATRIC" id="fig|1502723.3.peg.6575"/>
<accession>A0A0D8BIC0</accession>
<evidence type="ECO:0000313" key="2">
    <source>
        <dbReference type="EMBL" id="KJE24008.1"/>
    </source>
</evidence>
<evidence type="ECO:0000256" key="1">
    <source>
        <dbReference type="SAM" id="Phobius"/>
    </source>
</evidence>
<keyword evidence="1" id="KW-0472">Membrane</keyword>
<organism evidence="2 3">
    <name type="scientific">Frankia torreyi</name>
    <dbReference type="NCBI Taxonomy" id="1856"/>
    <lineage>
        <taxon>Bacteria</taxon>
        <taxon>Bacillati</taxon>
        <taxon>Actinomycetota</taxon>
        <taxon>Actinomycetes</taxon>
        <taxon>Frankiales</taxon>
        <taxon>Frankiaceae</taxon>
        <taxon>Frankia</taxon>
    </lineage>
</organism>
<proteinExistence type="predicted"/>
<dbReference type="AlphaFoldDB" id="A0A0D8BIC0"/>
<keyword evidence="3" id="KW-1185">Reference proteome</keyword>
<keyword evidence="1" id="KW-0812">Transmembrane</keyword>
<comment type="caution">
    <text evidence="2">The sequence shown here is derived from an EMBL/GenBank/DDBJ whole genome shotgun (WGS) entry which is preliminary data.</text>
</comment>
<dbReference type="Proteomes" id="UP000032545">
    <property type="component" value="Unassembled WGS sequence"/>
</dbReference>
<gene>
    <name evidence="2" type="ORF">FF36_01697</name>
</gene>
<keyword evidence="1" id="KW-1133">Transmembrane helix</keyword>
<dbReference type="EMBL" id="JYFN01000009">
    <property type="protein sequence ID" value="KJE24008.1"/>
    <property type="molecule type" value="Genomic_DNA"/>
</dbReference>